<dbReference type="Gramene" id="KQL00049">
    <property type="protein sequence ID" value="KQL00049"/>
    <property type="gene ID" value="SETIT_011844mg"/>
</dbReference>
<sequence length="734" mass="84659">MDCCVRVFYGGSVRKEDGTFQDMEEELEWFDEPPSFNDVCVRLNAKFGGDFTLKGRVLQGFNVPMPEVVVENGYRMHGCINNDFDVNKFEQEEEEQEEEDRIGDVVASDSEESDDDEGGTDGMPQPVHAMPVPVHAMALPLPAEVLHAMPAQGRLVTDLAEGSTPYDSWGRISQAQQYVPPPPYIETKLIQLREMNIPFSGVPNYRDASMKDMMCRKSLCGHENEILSKGMIFNTMSEMKLFLQDYVVYHHRLYTGKENHQQPTAHYLARRILGLVDENNDISVSSLQLSISGFVKYDVKYGKAWRAKQVALAIRWDSWEEAYNRVPRILCAMHYYDPGLKWFVDTRGMYFRDSLSHVLYHVFWSFAQTQHAFQFCQPIVLVDGTFLTGKYRGTLMMAAVVDPEDQIVPMAFALAEGENNESWSWFMRLLCVQVLGPSRTVCLISDHHPGILNAVDEHIDGFPPPIVHRWCMRHFAANFWQRQRKKEVCDKVKALCCVHIEHQFKEIKRELDKMVNEAGKAWFEAQMEHKAKWALAYDEGGFRYGIMTTNLSESLNRVFTGCNKYFVKRWKFAQRNLAEHGRFGKAETEHLKEVEELANVRGKGGTRLGGKSYGGRNYRVDLEKVECSCNVPQIIYACPLLSYDHRLIWEKRFEPYLDLTQWPSYHGYDYLPHPDQMKVVKGRRRKKRLKGDIDVMRGYGEDITSCILEVEYDDPHRAHLLTDTDAEVPLACHL</sequence>
<keyword evidence="4" id="KW-1185">Reference proteome</keyword>
<dbReference type="Pfam" id="PF10551">
    <property type="entry name" value="MULE"/>
    <property type="match status" value="1"/>
</dbReference>
<dbReference type="EnsemblPlants" id="KQL00049">
    <property type="protein sequence ID" value="KQL00049"/>
    <property type="gene ID" value="SETIT_011844mg"/>
</dbReference>
<reference evidence="3" key="2">
    <citation type="submission" date="2018-08" db="UniProtKB">
        <authorList>
            <consortium name="EnsemblPlants"/>
        </authorList>
    </citation>
    <scope>IDENTIFICATION</scope>
    <source>
        <strain evidence="3">Yugu1</strain>
    </source>
</reference>
<reference evidence="4" key="1">
    <citation type="journal article" date="2012" name="Nat. Biotechnol.">
        <title>Reference genome sequence of the model plant Setaria.</title>
        <authorList>
            <person name="Bennetzen J.L."/>
            <person name="Schmutz J."/>
            <person name="Wang H."/>
            <person name="Percifield R."/>
            <person name="Hawkins J."/>
            <person name="Pontaroli A.C."/>
            <person name="Estep M."/>
            <person name="Feng L."/>
            <person name="Vaughn J.N."/>
            <person name="Grimwood J."/>
            <person name="Jenkins J."/>
            <person name="Barry K."/>
            <person name="Lindquist E."/>
            <person name="Hellsten U."/>
            <person name="Deshpande S."/>
            <person name="Wang X."/>
            <person name="Wu X."/>
            <person name="Mitros T."/>
            <person name="Triplett J."/>
            <person name="Yang X."/>
            <person name="Ye C.Y."/>
            <person name="Mauro-Herrera M."/>
            <person name="Wang L."/>
            <person name="Li P."/>
            <person name="Sharma M."/>
            <person name="Sharma R."/>
            <person name="Ronald P.C."/>
            <person name="Panaud O."/>
            <person name="Kellogg E.A."/>
            <person name="Brutnell T.P."/>
            <person name="Doust A.N."/>
            <person name="Tuskan G.A."/>
            <person name="Rokhsar D."/>
            <person name="Devos K.M."/>
        </authorList>
    </citation>
    <scope>NUCLEOTIDE SEQUENCE [LARGE SCALE GENOMIC DNA]</scope>
    <source>
        <strain evidence="4">cv. Yugu1</strain>
    </source>
</reference>
<organism evidence="3 4">
    <name type="scientific">Setaria italica</name>
    <name type="common">Foxtail millet</name>
    <name type="synonym">Panicum italicum</name>
    <dbReference type="NCBI Taxonomy" id="4555"/>
    <lineage>
        <taxon>Eukaryota</taxon>
        <taxon>Viridiplantae</taxon>
        <taxon>Streptophyta</taxon>
        <taxon>Embryophyta</taxon>
        <taxon>Tracheophyta</taxon>
        <taxon>Spermatophyta</taxon>
        <taxon>Magnoliopsida</taxon>
        <taxon>Liliopsida</taxon>
        <taxon>Poales</taxon>
        <taxon>Poaceae</taxon>
        <taxon>PACMAD clade</taxon>
        <taxon>Panicoideae</taxon>
        <taxon>Panicodae</taxon>
        <taxon>Paniceae</taxon>
        <taxon>Cenchrinae</taxon>
        <taxon>Setaria</taxon>
    </lineage>
</organism>
<evidence type="ECO:0000313" key="4">
    <source>
        <dbReference type="Proteomes" id="UP000004995"/>
    </source>
</evidence>
<feature type="region of interest" description="Disordered" evidence="1">
    <location>
        <begin position="90"/>
        <end position="128"/>
    </location>
</feature>
<evidence type="ECO:0000256" key="1">
    <source>
        <dbReference type="SAM" id="MobiDB-lite"/>
    </source>
</evidence>
<feature type="domain" description="MULE transposase" evidence="2">
    <location>
        <begin position="380"/>
        <end position="478"/>
    </location>
</feature>
<dbReference type="EMBL" id="AGNK02004595">
    <property type="status" value="NOT_ANNOTATED_CDS"/>
    <property type="molecule type" value="Genomic_DNA"/>
</dbReference>
<dbReference type="eggNOG" id="ENOG502QSE3">
    <property type="taxonomic scope" value="Eukaryota"/>
</dbReference>
<dbReference type="PANTHER" id="PTHR31973">
    <property type="entry name" value="POLYPROTEIN, PUTATIVE-RELATED"/>
    <property type="match status" value="1"/>
</dbReference>
<evidence type="ECO:0000259" key="2">
    <source>
        <dbReference type="Pfam" id="PF10551"/>
    </source>
</evidence>
<feature type="compositionally biased region" description="Acidic residues" evidence="1">
    <location>
        <begin position="91"/>
        <end position="101"/>
    </location>
</feature>
<dbReference type="InParanoid" id="K3YC99"/>
<dbReference type="PANTHER" id="PTHR31973:SF195">
    <property type="entry name" value="MUDR FAMILY TRANSPOSASE"/>
    <property type="match status" value="1"/>
</dbReference>
<protein>
    <recommendedName>
        <fullName evidence="2">MULE transposase domain-containing protein</fullName>
    </recommendedName>
</protein>
<name>K3YC99_SETIT</name>
<feature type="compositionally biased region" description="Acidic residues" evidence="1">
    <location>
        <begin position="109"/>
        <end position="119"/>
    </location>
</feature>
<dbReference type="HOGENOM" id="CLU_006767_3_1_1"/>
<accession>K3YC99</accession>
<proteinExistence type="predicted"/>
<evidence type="ECO:0000313" key="3">
    <source>
        <dbReference type="EnsemblPlants" id="KQL00049"/>
    </source>
</evidence>
<dbReference type="InterPro" id="IPR018289">
    <property type="entry name" value="MULE_transposase_dom"/>
</dbReference>
<dbReference type="Proteomes" id="UP000004995">
    <property type="component" value="Unassembled WGS sequence"/>
</dbReference>
<dbReference type="AlphaFoldDB" id="K3YC99"/>